<dbReference type="PROSITE" id="PS01124">
    <property type="entry name" value="HTH_ARAC_FAMILY_2"/>
    <property type="match status" value="1"/>
</dbReference>
<sequence>MSGKVPGVVHLRRAKDLMDRDYAAPLMLEDLARSANCSRHHLVRSFRAAYGETPGRYLTTRRIERAKDLLRSANLTVTEICVLVGFTSLGTFSRRFTEIVGMTPTAYRAQHPTSAPIPGCFLMTWTRPVNFG</sequence>
<dbReference type="InterPro" id="IPR020449">
    <property type="entry name" value="Tscrpt_reg_AraC-type_HTH"/>
</dbReference>
<dbReference type="PRINTS" id="PR00032">
    <property type="entry name" value="HTHARAC"/>
</dbReference>
<feature type="domain" description="HTH araC/xylS-type" evidence="4">
    <location>
        <begin position="12"/>
        <end position="110"/>
    </location>
</feature>
<evidence type="ECO:0000313" key="5">
    <source>
        <dbReference type="EMBL" id="TCO53030.1"/>
    </source>
</evidence>
<dbReference type="GO" id="GO:0003700">
    <property type="term" value="F:DNA-binding transcription factor activity"/>
    <property type="evidence" value="ECO:0007669"/>
    <property type="project" value="InterPro"/>
</dbReference>
<dbReference type="InterPro" id="IPR050204">
    <property type="entry name" value="AraC_XylS_family_regulators"/>
</dbReference>
<comment type="caution">
    <text evidence="5">The sequence shown here is derived from an EMBL/GenBank/DDBJ whole genome shotgun (WGS) entry which is preliminary data.</text>
</comment>
<dbReference type="Proteomes" id="UP000295680">
    <property type="component" value="Unassembled WGS sequence"/>
</dbReference>
<dbReference type="OrthoDB" id="2060755at2"/>
<dbReference type="SMART" id="SM00342">
    <property type="entry name" value="HTH_ARAC"/>
    <property type="match status" value="1"/>
</dbReference>
<evidence type="ECO:0000256" key="1">
    <source>
        <dbReference type="ARBA" id="ARBA00023015"/>
    </source>
</evidence>
<dbReference type="AlphaFoldDB" id="A0A4V2S5Q4"/>
<dbReference type="SUPFAM" id="SSF46689">
    <property type="entry name" value="Homeodomain-like"/>
    <property type="match status" value="2"/>
</dbReference>
<dbReference type="Pfam" id="PF12833">
    <property type="entry name" value="HTH_18"/>
    <property type="match status" value="1"/>
</dbReference>
<evidence type="ECO:0000259" key="4">
    <source>
        <dbReference type="PROSITE" id="PS01124"/>
    </source>
</evidence>
<dbReference type="InterPro" id="IPR009057">
    <property type="entry name" value="Homeodomain-like_sf"/>
</dbReference>
<reference evidence="5 6" key="1">
    <citation type="submission" date="2019-03" db="EMBL/GenBank/DDBJ databases">
        <title>Genomic Encyclopedia of Type Strains, Phase IV (KMG-IV): sequencing the most valuable type-strain genomes for metagenomic binning, comparative biology and taxonomic classification.</title>
        <authorList>
            <person name="Goeker M."/>
        </authorList>
    </citation>
    <scope>NUCLEOTIDE SEQUENCE [LARGE SCALE GENOMIC DNA]</scope>
    <source>
        <strain evidence="5 6">DSM 45934</strain>
    </source>
</reference>
<protein>
    <submittedName>
        <fullName evidence="5">Helix-turn-helix protein</fullName>
    </submittedName>
</protein>
<organism evidence="5 6">
    <name type="scientific">Actinocrispum wychmicini</name>
    <dbReference type="NCBI Taxonomy" id="1213861"/>
    <lineage>
        <taxon>Bacteria</taxon>
        <taxon>Bacillati</taxon>
        <taxon>Actinomycetota</taxon>
        <taxon>Actinomycetes</taxon>
        <taxon>Pseudonocardiales</taxon>
        <taxon>Pseudonocardiaceae</taxon>
        <taxon>Actinocrispum</taxon>
    </lineage>
</organism>
<keyword evidence="6" id="KW-1185">Reference proteome</keyword>
<gene>
    <name evidence="5" type="ORF">EV192_111227</name>
</gene>
<dbReference type="PANTHER" id="PTHR46796:SF2">
    <property type="entry name" value="TRANSCRIPTIONAL REGULATORY PROTEIN"/>
    <property type="match status" value="1"/>
</dbReference>
<keyword evidence="1" id="KW-0805">Transcription regulation</keyword>
<name>A0A4V2S5Q4_9PSEU</name>
<dbReference type="GO" id="GO:0043565">
    <property type="term" value="F:sequence-specific DNA binding"/>
    <property type="evidence" value="ECO:0007669"/>
    <property type="project" value="InterPro"/>
</dbReference>
<evidence type="ECO:0000256" key="2">
    <source>
        <dbReference type="ARBA" id="ARBA00023125"/>
    </source>
</evidence>
<dbReference type="RefSeq" id="WP_132124037.1">
    <property type="nucleotide sequence ID" value="NZ_SLWS01000011.1"/>
</dbReference>
<dbReference type="PROSITE" id="PS00041">
    <property type="entry name" value="HTH_ARAC_FAMILY_1"/>
    <property type="match status" value="1"/>
</dbReference>
<dbReference type="InterPro" id="IPR018062">
    <property type="entry name" value="HTH_AraC-typ_CS"/>
</dbReference>
<evidence type="ECO:0000313" key="6">
    <source>
        <dbReference type="Proteomes" id="UP000295680"/>
    </source>
</evidence>
<keyword evidence="2" id="KW-0238">DNA-binding</keyword>
<dbReference type="Gene3D" id="1.10.10.60">
    <property type="entry name" value="Homeodomain-like"/>
    <property type="match status" value="2"/>
</dbReference>
<evidence type="ECO:0000256" key="3">
    <source>
        <dbReference type="ARBA" id="ARBA00023163"/>
    </source>
</evidence>
<accession>A0A4V2S5Q4</accession>
<keyword evidence="3" id="KW-0804">Transcription</keyword>
<proteinExistence type="predicted"/>
<dbReference type="InterPro" id="IPR018060">
    <property type="entry name" value="HTH_AraC"/>
</dbReference>
<dbReference type="EMBL" id="SLWS01000011">
    <property type="protein sequence ID" value="TCO53030.1"/>
    <property type="molecule type" value="Genomic_DNA"/>
</dbReference>
<dbReference type="PANTHER" id="PTHR46796">
    <property type="entry name" value="HTH-TYPE TRANSCRIPTIONAL ACTIVATOR RHAS-RELATED"/>
    <property type="match status" value="1"/>
</dbReference>